<dbReference type="PROSITE" id="PS51384">
    <property type="entry name" value="FAD_FR"/>
    <property type="match status" value="1"/>
</dbReference>
<dbReference type="RefSeq" id="WP_182999597.1">
    <property type="nucleotide sequence ID" value="NZ_JABEQJ010000055.1"/>
</dbReference>
<dbReference type="PANTHER" id="PTHR30157:SF0">
    <property type="entry name" value="NADPH-DEPENDENT FERRIC-CHELATE REDUCTASE"/>
    <property type="match status" value="1"/>
</dbReference>
<dbReference type="Pfam" id="PF08021">
    <property type="entry name" value="FAD_binding_9"/>
    <property type="match status" value="1"/>
</dbReference>
<name>A0A7W4IHI4_9PROT</name>
<dbReference type="InterPro" id="IPR007037">
    <property type="entry name" value="SIP_rossman_dom"/>
</dbReference>
<evidence type="ECO:0000313" key="3">
    <source>
        <dbReference type="EMBL" id="MBB2162782.1"/>
    </source>
</evidence>
<proteinExistence type="inferred from homology"/>
<dbReference type="GO" id="GO:0016491">
    <property type="term" value="F:oxidoreductase activity"/>
    <property type="evidence" value="ECO:0007669"/>
    <property type="project" value="InterPro"/>
</dbReference>
<dbReference type="PANTHER" id="PTHR30157">
    <property type="entry name" value="FERRIC REDUCTASE, NADPH-DEPENDENT"/>
    <property type="match status" value="1"/>
</dbReference>
<dbReference type="SUPFAM" id="SSF63380">
    <property type="entry name" value="Riboflavin synthase domain-like"/>
    <property type="match status" value="1"/>
</dbReference>
<dbReference type="InterPro" id="IPR017927">
    <property type="entry name" value="FAD-bd_FR_type"/>
</dbReference>
<dbReference type="Proteomes" id="UP000589085">
    <property type="component" value="Unassembled WGS sequence"/>
</dbReference>
<evidence type="ECO:0000256" key="1">
    <source>
        <dbReference type="ARBA" id="ARBA00035644"/>
    </source>
</evidence>
<dbReference type="Pfam" id="PF04954">
    <property type="entry name" value="SIP"/>
    <property type="match status" value="1"/>
</dbReference>
<dbReference type="InterPro" id="IPR017938">
    <property type="entry name" value="Riboflavin_synthase-like_b-brl"/>
</dbReference>
<dbReference type="Gene3D" id="2.40.30.10">
    <property type="entry name" value="Translation factors"/>
    <property type="match status" value="1"/>
</dbReference>
<organism evidence="3 4">
    <name type="scientific">Gluconacetobacter sacchari</name>
    <dbReference type="NCBI Taxonomy" id="92759"/>
    <lineage>
        <taxon>Bacteria</taxon>
        <taxon>Pseudomonadati</taxon>
        <taxon>Pseudomonadota</taxon>
        <taxon>Alphaproteobacteria</taxon>
        <taxon>Acetobacterales</taxon>
        <taxon>Acetobacteraceae</taxon>
        <taxon>Gluconacetobacter</taxon>
    </lineage>
</organism>
<comment type="caution">
    <text evidence="3">The sequence shown here is derived from an EMBL/GenBank/DDBJ whole genome shotgun (WGS) entry which is preliminary data.</text>
</comment>
<dbReference type="AlphaFoldDB" id="A0A7W4IHI4"/>
<dbReference type="InterPro" id="IPR039261">
    <property type="entry name" value="FNR_nucleotide-bd"/>
</dbReference>
<accession>A0A7W4IHI4</accession>
<dbReference type="InterPro" id="IPR013113">
    <property type="entry name" value="SIP_FAD-bd"/>
</dbReference>
<protein>
    <submittedName>
        <fullName evidence="3">Siderophore-interacting protein</fullName>
    </submittedName>
</protein>
<reference evidence="3 4" key="1">
    <citation type="submission" date="2020-04" db="EMBL/GenBank/DDBJ databases">
        <title>Description of novel Gluconacetobacter.</title>
        <authorList>
            <person name="Sombolestani A."/>
        </authorList>
    </citation>
    <scope>NUCLEOTIDE SEQUENCE [LARGE SCALE GENOMIC DNA]</scope>
    <source>
        <strain evidence="3 4">LMG 19747</strain>
    </source>
</reference>
<dbReference type="CDD" id="cd06193">
    <property type="entry name" value="siderophore_interacting"/>
    <property type="match status" value="1"/>
</dbReference>
<sequence>MLGIKRKERQKFSVTVESVSDITPHMRRFRVTGDALRTLELDEPAQWMKVFIPCAGDQSRVGRAYTVRNFDPFHGCMDLDFVLHGDTGPASRWAAHAWPGEQIIIAGPGRGYPVDPTVRHHLLIGDATSLPAIAAILEALPETAEAIVFAEVATPEEEQPFMSRASVERTWLHSGKEWPGTTGRLELAVQNVALPLDDCSVWVAGESLMVRSLRSWFLADQRLSRSRLHAKGYWKLGVADHRDRD</sequence>
<dbReference type="Gene3D" id="3.40.50.80">
    <property type="entry name" value="Nucleotide-binding domain of ferredoxin-NADP reductase (FNR) module"/>
    <property type="match status" value="1"/>
</dbReference>
<dbReference type="SUPFAM" id="SSF52343">
    <property type="entry name" value="Ferredoxin reductase-like, C-terminal NADP-linked domain"/>
    <property type="match status" value="1"/>
</dbReference>
<gene>
    <name evidence="3" type="ORF">HLH48_22040</name>
</gene>
<evidence type="ECO:0000259" key="2">
    <source>
        <dbReference type="PROSITE" id="PS51384"/>
    </source>
</evidence>
<feature type="domain" description="FAD-binding FR-type" evidence="2">
    <location>
        <begin position="9"/>
        <end position="115"/>
    </location>
</feature>
<dbReference type="EMBL" id="JABEQJ010000055">
    <property type="protein sequence ID" value="MBB2162782.1"/>
    <property type="molecule type" value="Genomic_DNA"/>
</dbReference>
<evidence type="ECO:0000313" key="4">
    <source>
        <dbReference type="Proteomes" id="UP000589085"/>
    </source>
</evidence>
<comment type="similarity">
    <text evidence="1">Belongs to the SIP oxidoreductase family.</text>
</comment>
<dbReference type="InterPro" id="IPR039374">
    <property type="entry name" value="SIP_fam"/>
</dbReference>